<sequence length="274" mass="30456">MSLEEKVALFAAWTMSDGEDGDQARDGQRDDDLDSDEREHRRKSRAFAAAAALKRAARDGDNTAETSGRGSASVEPAAIRPVSSPLPSSDASTSTKDLKRKRGASNTSPEGDTSRSSGIFDGLAFYYIPNANLGPRKLRIAKARQNGAQWVQHISEATHVIVDKKLSWKDIQVVLRDGTATQPSILVNEEYPLDCIRFRRLLNLDQGRYYIRGSPASTKAATATTKASSQRQEARSDDRTHPIKRQHSRHYRPVTPSPPQEESWAKKQRRQKTD</sequence>
<evidence type="ECO:0000256" key="1">
    <source>
        <dbReference type="SAM" id="MobiDB-lite"/>
    </source>
</evidence>
<name>F0XDC9_GROCL</name>
<dbReference type="OrthoDB" id="7848332at2759"/>
<keyword evidence="4" id="KW-1185">Reference proteome</keyword>
<organism evidence="4">
    <name type="scientific">Grosmannia clavigera (strain kw1407 / UAMH 11150)</name>
    <name type="common">Blue stain fungus</name>
    <name type="synonym">Graphiocladiella clavigera</name>
    <dbReference type="NCBI Taxonomy" id="655863"/>
    <lineage>
        <taxon>Eukaryota</taxon>
        <taxon>Fungi</taxon>
        <taxon>Dikarya</taxon>
        <taxon>Ascomycota</taxon>
        <taxon>Pezizomycotina</taxon>
        <taxon>Sordariomycetes</taxon>
        <taxon>Sordariomycetidae</taxon>
        <taxon>Ophiostomatales</taxon>
        <taxon>Ophiostomataceae</taxon>
        <taxon>Leptographium</taxon>
    </lineage>
</organism>
<feature type="region of interest" description="Disordered" evidence="1">
    <location>
        <begin position="216"/>
        <end position="274"/>
    </location>
</feature>
<proteinExistence type="predicted"/>
<reference evidence="3 4" key="1">
    <citation type="journal article" date="2011" name="Proc. Natl. Acad. Sci. U.S.A.">
        <title>Genome and transcriptome analyses of the mountain pine beetle-fungal symbiont Grosmannia clavigera, a lodgepole pine pathogen.</title>
        <authorList>
            <person name="DiGuistini S."/>
            <person name="Wang Y."/>
            <person name="Liao N.Y."/>
            <person name="Taylor G."/>
            <person name="Tanguay P."/>
            <person name="Feau N."/>
            <person name="Henrissat B."/>
            <person name="Chan S.K."/>
            <person name="Hesse-Orce U."/>
            <person name="Alamouti S.M."/>
            <person name="Tsui C.K.M."/>
            <person name="Docking R.T."/>
            <person name="Levasseur A."/>
            <person name="Haridas S."/>
            <person name="Robertson G."/>
            <person name="Birol I."/>
            <person name="Holt R.A."/>
            <person name="Marra M.A."/>
            <person name="Hamelin R.C."/>
            <person name="Hirst M."/>
            <person name="Jones S.J.M."/>
            <person name="Bohlmann J."/>
            <person name="Breuil C."/>
        </authorList>
    </citation>
    <scope>NUCLEOTIDE SEQUENCE [LARGE SCALE GENOMIC DNA]</scope>
    <source>
        <strain evidence="4">kw1407 / UAMH 11150</strain>
    </source>
</reference>
<evidence type="ECO:0000259" key="2">
    <source>
        <dbReference type="PROSITE" id="PS50172"/>
    </source>
</evidence>
<dbReference type="STRING" id="655863.F0XDC9"/>
<dbReference type="AlphaFoldDB" id="F0XDC9"/>
<dbReference type="InterPro" id="IPR001357">
    <property type="entry name" value="BRCT_dom"/>
</dbReference>
<dbReference type="InParanoid" id="F0XDC9"/>
<dbReference type="EMBL" id="GL629765">
    <property type="protein sequence ID" value="EFX03877.1"/>
    <property type="molecule type" value="Genomic_DNA"/>
</dbReference>
<dbReference type="Proteomes" id="UP000007796">
    <property type="component" value="Unassembled WGS sequence"/>
</dbReference>
<dbReference type="eggNOG" id="KOG2534">
    <property type="taxonomic scope" value="Eukaryota"/>
</dbReference>
<dbReference type="HOGENOM" id="CLU_1015834_0_0_1"/>
<dbReference type="PROSITE" id="PS50172">
    <property type="entry name" value="BRCT"/>
    <property type="match status" value="1"/>
</dbReference>
<dbReference type="InterPro" id="IPR036420">
    <property type="entry name" value="BRCT_dom_sf"/>
</dbReference>
<accession>F0XDC9</accession>
<protein>
    <submittedName>
        <fullName evidence="3">DNA polymerase</fullName>
    </submittedName>
</protein>
<dbReference type="RefSeq" id="XP_014173359.1">
    <property type="nucleotide sequence ID" value="XM_014317884.1"/>
</dbReference>
<feature type="compositionally biased region" description="Low complexity" evidence="1">
    <location>
        <begin position="81"/>
        <end position="94"/>
    </location>
</feature>
<feature type="compositionally biased region" description="Low complexity" evidence="1">
    <location>
        <begin position="216"/>
        <end position="229"/>
    </location>
</feature>
<dbReference type="SUPFAM" id="SSF52113">
    <property type="entry name" value="BRCT domain"/>
    <property type="match status" value="1"/>
</dbReference>
<gene>
    <name evidence="3" type="ORF">CMQ_805</name>
</gene>
<feature type="domain" description="BRCT" evidence="2">
    <location>
        <begin position="115"/>
        <end position="209"/>
    </location>
</feature>
<dbReference type="Gene3D" id="3.40.50.10190">
    <property type="entry name" value="BRCT domain"/>
    <property type="match status" value="1"/>
</dbReference>
<dbReference type="GeneID" id="25981662"/>
<feature type="compositionally biased region" description="Basic residues" evidence="1">
    <location>
        <begin position="242"/>
        <end position="252"/>
    </location>
</feature>
<evidence type="ECO:0000313" key="3">
    <source>
        <dbReference type="EMBL" id="EFX03877.1"/>
    </source>
</evidence>
<feature type="region of interest" description="Disordered" evidence="1">
    <location>
        <begin position="13"/>
        <end position="115"/>
    </location>
</feature>
<feature type="compositionally biased region" description="Basic and acidic residues" evidence="1">
    <location>
        <begin position="232"/>
        <end position="241"/>
    </location>
</feature>
<evidence type="ECO:0000313" key="4">
    <source>
        <dbReference type="Proteomes" id="UP000007796"/>
    </source>
</evidence>
<feature type="compositionally biased region" description="Polar residues" evidence="1">
    <location>
        <begin position="104"/>
        <end position="115"/>
    </location>
</feature>